<evidence type="ECO:0000313" key="1">
    <source>
        <dbReference type="EMBL" id="TKR30455.1"/>
    </source>
</evidence>
<dbReference type="AlphaFoldDB" id="A0A4U5JMN4"/>
<dbReference type="EMBL" id="SZUA01000002">
    <property type="protein sequence ID" value="TKR30455.1"/>
    <property type="molecule type" value="Genomic_DNA"/>
</dbReference>
<evidence type="ECO:0000313" key="2">
    <source>
        <dbReference type="Proteomes" id="UP000308707"/>
    </source>
</evidence>
<dbReference type="Proteomes" id="UP000308707">
    <property type="component" value="Unassembled WGS sequence"/>
</dbReference>
<name>A0A4U5JMN4_9GAMM</name>
<proteinExistence type="predicted"/>
<protein>
    <submittedName>
        <fullName evidence="1">Uncharacterized protein</fullName>
    </submittedName>
</protein>
<organism evidence="1 2">
    <name type="scientific">Luteimonas gilva</name>
    <dbReference type="NCBI Taxonomy" id="2572684"/>
    <lineage>
        <taxon>Bacteria</taxon>
        <taxon>Pseudomonadati</taxon>
        <taxon>Pseudomonadota</taxon>
        <taxon>Gammaproteobacteria</taxon>
        <taxon>Lysobacterales</taxon>
        <taxon>Lysobacteraceae</taxon>
        <taxon>Luteimonas</taxon>
    </lineage>
</organism>
<keyword evidence="2" id="KW-1185">Reference proteome</keyword>
<sequence length="110" mass="11908">MGYPISIFDTLGETYDFLREPTNIQASRQDAADALAADIGRLGSALEGIVRTARTYHRLAQDEGIWDEPGVASKYADAVGLRSGSYDACLTQAFVLFEMAVAEIRAGEDC</sequence>
<gene>
    <name evidence="1" type="ORF">FCE95_10055</name>
</gene>
<comment type="caution">
    <text evidence="1">The sequence shown here is derived from an EMBL/GenBank/DDBJ whole genome shotgun (WGS) entry which is preliminary data.</text>
</comment>
<dbReference type="RefSeq" id="WP_137266885.1">
    <property type="nucleotide sequence ID" value="NZ_SZUA01000002.1"/>
</dbReference>
<reference evidence="1 2" key="1">
    <citation type="submission" date="2019-04" db="EMBL/GenBank/DDBJ databases">
        <title>Reference strain of H23.</title>
        <authorList>
            <person name="Luo X."/>
        </authorList>
    </citation>
    <scope>NUCLEOTIDE SEQUENCE [LARGE SCALE GENOMIC DNA]</scope>
    <source>
        <strain evidence="1 2">H23</strain>
    </source>
</reference>
<accession>A0A4U5JMN4</accession>